<keyword evidence="6 8" id="KW-0315">Glutamine amidotransferase</keyword>
<feature type="active site" description="For GATase activity" evidence="8">
    <location>
        <position position="2"/>
    </location>
</feature>
<evidence type="ECO:0000256" key="9">
    <source>
        <dbReference type="PIRSR" id="PIRSR001589-2"/>
    </source>
</evidence>
<keyword evidence="12" id="KW-1185">Reference proteome</keyword>
<dbReference type="GO" id="GO:0005829">
    <property type="term" value="C:cytosol"/>
    <property type="evidence" value="ECO:0007669"/>
    <property type="project" value="TreeGrafter"/>
</dbReference>
<keyword evidence="8" id="KW-0061">Asparagine biosynthesis</keyword>
<dbReference type="InterPro" id="IPR033738">
    <property type="entry name" value="AsnB_N"/>
</dbReference>
<comment type="catalytic activity">
    <reaction evidence="7">
        <text>L-aspartate + L-glutamine + ATP + H2O = L-asparagine + L-glutamate + AMP + diphosphate + H(+)</text>
        <dbReference type="Rhea" id="RHEA:12228"/>
        <dbReference type="ChEBI" id="CHEBI:15377"/>
        <dbReference type="ChEBI" id="CHEBI:15378"/>
        <dbReference type="ChEBI" id="CHEBI:29985"/>
        <dbReference type="ChEBI" id="CHEBI:29991"/>
        <dbReference type="ChEBI" id="CHEBI:30616"/>
        <dbReference type="ChEBI" id="CHEBI:33019"/>
        <dbReference type="ChEBI" id="CHEBI:58048"/>
        <dbReference type="ChEBI" id="CHEBI:58359"/>
        <dbReference type="ChEBI" id="CHEBI:456215"/>
        <dbReference type="EC" id="6.3.5.4"/>
    </reaction>
</comment>
<dbReference type="AlphaFoldDB" id="A0A512MCZ0"/>
<dbReference type="InterPro" id="IPR051786">
    <property type="entry name" value="ASN_synthetase/amidase"/>
</dbReference>
<comment type="caution">
    <text evidence="11">The sequence shown here is derived from an EMBL/GenBank/DDBJ whole genome shotgun (WGS) entry which is preliminary data.</text>
</comment>
<dbReference type="InterPro" id="IPR006426">
    <property type="entry name" value="Asn_synth_AEB"/>
</dbReference>
<dbReference type="InterPro" id="IPR017932">
    <property type="entry name" value="GATase_2_dom"/>
</dbReference>
<dbReference type="InterPro" id="IPR029055">
    <property type="entry name" value="Ntn_hydrolases_N"/>
</dbReference>
<evidence type="ECO:0000256" key="8">
    <source>
        <dbReference type="PIRSR" id="PIRSR001589-1"/>
    </source>
</evidence>
<feature type="binding site" evidence="9">
    <location>
        <begin position="367"/>
        <end position="368"/>
    </location>
    <ligand>
        <name>ATP</name>
        <dbReference type="ChEBI" id="CHEBI:30616"/>
    </ligand>
</feature>
<dbReference type="NCBIfam" id="TIGR01536">
    <property type="entry name" value="asn_synth_AEB"/>
    <property type="match status" value="1"/>
</dbReference>
<dbReference type="PROSITE" id="PS51278">
    <property type="entry name" value="GATASE_TYPE_2"/>
    <property type="match status" value="1"/>
</dbReference>
<dbReference type="EC" id="6.3.5.4" evidence="3"/>
<dbReference type="PANTHER" id="PTHR43284">
    <property type="entry name" value="ASPARAGINE SYNTHETASE (GLUTAMINE-HYDROLYZING)"/>
    <property type="match status" value="1"/>
</dbReference>
<dbReference type="RefSeq" id="WP_146852695.1">
    <property type="nucleotide sequence ID" value="NZ_BKAG01000032.1"/>
</dbReference>
<gene>
    <name evidence="11" type="primary">asnB1</name>
    <name evidence="11" type="ORF">BGE01nite_38870</name>
</gene>
<evidence type="ECO:0000313" key="12">
    <source>
        <dbReference type="Proteomes" id="UP000321577"/>
    </source>
</evidence>
<evidence type="ECO:0000256" key="1">
    <source>
        <dbReference type="ARBA" id="ARBA00005187"/>
    </source>
</evidence>
<keyword evidence="5 9" id="KW-0067">ATP-binding</keyword>
<evidence type="ECO:0000313" key="11">
    <source>
        <dbReference type="EMBL" id="GEP44596.1"/>
    </source>
</evidence>
<dbReference type="PIRSF" id="PIRSF001589">
    <property type="entry name" value="Asn_synthetase_glu-h"/>
    <property type="match status" value="1"/>
</dbReference>
<dbReference type="OrthoDB" id="9763290at2"/>
<evidence type="ECO:0000256" key="6">
    <source>
        <dbReference type="ARBA" id="ARBA00022962"/>
    </source>
</evidence>
<evidence type="ECO:0000256" key="5">
    <source>
        <dbReference type="ARBA" id="ARBA00022840"/>
    </source>
</evidence>
<dbReference type="GO" id="GO:0005524">
    <property type="term" value="F:ATP binding"/>
    <property type="evidence" value="ECO:0007669"/>
    <property type="project" value="UniProtKB-KW"/>
</dbReference>
<organism evidence="11 12">
    <name type="scientific">Brevifollis gellanilyticus</name>
    <dbReference type="NCBI Taxonomy" id="748831"/>
    <lineage>
        <taxon>Bacteria</taxon>
        <taxon>Pseudomonadati</taxon>
        <taxon>Verrucomicrobiota</taxon>
        <taxon>Verrucomicrobiia</taxon>
        <taxon>Verrucomicrobiales</taxon>
        <taxon>Verrucomicrobiaceae</taxon>
    </lineage>
</organism>
<comment type="pathway">
    <text evidence="1">Amino-acid biosynthesis; L-asparagine biosynthesis; L-asparagine from L-aspartate (L-Gln route): step 1/1.</text>
</comment>
<protein>
    <recommendedName>
        <fullName evidence="3">asparagine synthase (glutamine-hydrolyzing)</fullName>
        <ecNumber evidence="3">6.3.5.4</ecNumber>
    </recommendedName>
</protein>
<dbReference type="SUPFAM" id="SSF56235">
    <property type="entry name" value="N-terminal nucleophile aminohydrolases (Ntn hydrolases)"/>
    <property type="match status" value="1"/>
</dbReference>
<dbReference type="InterPro" id="IPR014729">
    <property type="entry name" value="Rossmann-like_a/b/a_fold"/>
</dbReference>
<evidence type="ECO:0000256" key="7">
    <source>
        <dbReference type="ARBA" id="ARBA00048741"/>
    </source>
</evidence>
<evidence type="ECO:0000256" key="4">
    <source>
        <dbReference type="ARBA" id="ARBA00022741"/>
    </source>
</evidence>
<name>A0A512MCZ0_9BACT</name>
<accession>A0A512MCZ0</accession>
<sequence>MCGFAGWFQKADIVWPDDARQRQERALKALNHRGPDDGGETRGPTWWMGFRRLSILDLSDHAHQPMSFDGGHQTLTFNGEIYNFRELRETLGRERLSSTGDTAVLGALLSRQRLGRVLPQLRGMFAFAWRDETRRTLCLARDHFGIKPLYYHLDSDGTLRYASEMRTLRALLGSKASALSPQALTGYLRWGCVQAPDTTDDGIRCLPPGHRLIWQDGEIEVERWFMPVWQSQNDWIRDEDEQRHMVRMAVLDSVRAHLIADVPVGVFLSGGLDSSLMAGAMRHLGQKKIKAFSLGYDVDAGVPDETQAAERTAHALGCDFHAECMSAAAVESLLDDYIGSLDQPTGDALNTWLVSRLAARDVKVVLSGLGADEWWAGYTLHRLASLTMRSPLKHFGCIARGFQSLLPGALHTHPSWKAAFFALGGHGHTPAQIQRSSRALFMPSEVARITGQSWSENSEGQRIAREAPLSAPDSWLHELLRVETETYLADMLLRDNDVVSMAHSLELRVPLVDKHIFALSARLPPESKMTTRRGKIILREACKDLLPAHIYDDKQKKTFTLPLMKWMRTPAWRARIEDTLYSTACRQRGWLQPREVEKLCAAYFNSSVETKRGWSLSQRVWVMYVLEAWASKNA</sequence>
<evidence type="ECO:0000259" key="10">
    <source>
        <dbReference type="PROSITE" id="PS51278"/>
    </source>
</evidence>
<comment type="similarity">
    <text evidence="2">Belongs to the asparagine synthetase family.</text>
</comment>
<keyword evidence="8" id="KW-0028">Amino-acid biosynthesis</keyword>
<feature type="binding site" evidence="9">
    <location>
        <position position="101"/>
    </location>
    <ligand>
        <name>L-glutamine</name>
        <dbReference type="ChEBI" id="CHEBI:58359"/>
    </ligand>
</feature>
<evidence type="ECO:0000256" key="3">
    <source>
        <dbReference type="ARBA" id="ARBA00012737"/>
    </source>
</evidence>
<dbReference type="InterPro" id="IPR001962">
    <property type="entry name" value="Asn_synthase"/>
</dbReference>
<proteinExistence type="inferred from homology"/>
<dbReference type="Gene3D" id="3.60.20.10">
    <property type="entry name" value="Glutamine Phosphoribosylpyrophosphate, subunit 1, domain 1"/>
    <property type="match status" value="1"/>
</dbReference>
<dbReference type="Proteomes" id="UP000321577">
    <property type="component" value="Unassembled WGS sequence"/>
</dbReference>
<dbReference type="PANTHER" id="PTHR43284:SF1">
    <property type="entry name" value="ASPARAGINE SYNTHETASE"/>
    <property type="match status" value="1"/>
</dbReference>
<dbReference type="GO" id="GO:0004066">
    <property type="term" value="F:asparagine synthase (glutamine-hydrolyzing) activity"/>
    <property type="evidence" value="ECO:0007669"/>
    <property type="project" value="UniProtKB-EC"/>
</dbReference>
<dbReference type="Pfam" id="PF00733">
    <property type="entry name" value="Asn_synthase"/>
    <property type="match status" value="1"/>
</dbReference>
<reference evidence="11 12" key="1">
    <citation type="submission" date="2019-07" db="EMBL/GenBank/DDBJ databases">
        <title>Whole genome shotgun sequence of Brevifollis gellanilyticus NBRC 108608.</title>
        <authorList>
            <person name="Hosoyama A."/>
            <person name="Uohara A."/>
            <person name="Ohji S."/>
            <person name="Ichikawa N."/>
        </authorList>
    </citation>
    <scope>NUCLEOTIDE SEQUENCE [LARGE SCALE GENOMIC DNA]</scope>
    <source>
        <strain evidence="11 12">NBRC 108608</strain>
    </source>
</reference>
<dbReference type="GO" id="GO:0006529">
    <property type="term" value="P:asparagine biosynthetic process"/>
    <property type="evidence" value="ECO:0007669"/>
    <property type="project" value="UniProtKB-KW"/>
</dbReference>
<dbReference type="Gene3D" id="3.40.50.620">
    <property type="entry name" value="HUPs"/>
    <property type="match status" value="1"/>
</dbReference>
<dbReference type="EMBL" id="BKAG01000032">
    <property type="protein sequence ID" value="GEP44596.1"/>
    <property type="molecule type" value="Genomic_DNA"/>
</dbReference>
<dbReference type="CDD" id="cd00712">
    <property type="entry name" value="AsnB"/>
    <property type="match status" value="1"/>
</dbReference>
<dbReference type="CDD" id="cd01991">
    <property type="entry name" value="Asn_synthase_B_C"/>
    <property type="match status" value="1"/>
</dbReference>
<feature type="domain" description="Glutamine amidotransferase type-2" evidence="10">
    <location>
        <begin position="2"/>
        <end position="217"/>
    </location>
</feature>
<dbReference type="Pfam" id="PF13537">
    <property type="entry name" value="GATase_7"/>
    <property type="match status" value="1"/>
</dbReference>
<dbReference type="SUPFAM" id="SSF52402">
    <property type="entry name" value="Adenine nucleotide alpha hydrolases-like"/>
    <property type="match status" value="1"/>
</dbReference>
<keyword evidence="4 9" id="KW-0547">Nucleotide-binding</keyword>
<evidence type="ECO:0000256" key="2">
    <source>
        <dbReference type="ARBA" id="ARBA00005752"/>
    </source>
</evidence>